<dbReference type="Pfam" id="PF26012">
    <property type="entry name" value="HH_RND_rel"/>
    <property type="match status" value="1"/>
</dbReference>
<feature type="transmembrane region" description="Helical" evidence="2">
    <location>
        <begin position="12"/>
        <end position="34"/>
    </location>
</feature>
<feature type="coiled-coil region" evidence="1">
    <location>
        <begin position="172"/>
        <end position="206"/>
    </location>
</feature>
<gene>
    <name evidence="4" type="ORF">IAD32_00325</name>
</gene>
<evidence type="ECO:0000313" key="5">
    <source>
        <dbReference type="Proteomes" id="UP000886787"/>
    </source>
</evidence>
<keyword evidence="1" id="KW-0175">Coiled coil</keyword>
<dbReference type="Proteomes" id="UP000886787">
    <property type="component" value="Unassembled WGS sequence"/>
</dbReference>
<comment type="caution">
    <text evidence="4">The sequence shown here is derived from an EMBL/GenBank/DDBJ whole genome shotgun (WGS) entry which is preliminary data.</text>
</comment>
<dbReference type="EMBL" id="DVFW01000003">
    <property type="protein sequence ID" value="HIQ79714.1"/>
    <property type="molecule type" value="Genomic_DNA"/>
</dbReference>
<evidence type="ECO:0000256" key="1">
    <source>
        <dbReference type="SAM" id="Coils"/>
    </source>
</evidence>
<evidence type="ECO:0000259" key="3">
    <source>
        <dbReference type="Pfam" id="PF26012"/>
    </source>
</evidence>
<dbReference type="InterPro" id="IPR058728">
    <property type="entry name" value="HH_RND-rel"/>
</dbReference>
<sequence>MECGEYGLDKTLAKKIIITVAAFLVLVYLAYLFYGANFSMVETETAVMQETADSIYSTGYVIRNETLIRNDSEGVVAYAFDDGGKVAAGGVVATVYKTEDDATAHKEIAQLNNQIDQLKKINMAAHTMSTGLDSINNQMNQKIVDLLQNINEGQLYNLKDTSKDLLYLINERMIVTGEVVNYNEKIEQLQAQKEEIQASCGEAVAQITSPVAGYFVSYTDGCESAYDYAKASEISLDSLNTILKQEPEKVADNVIGKVISELNWFIACPITAQESIELSSIYDDVSVNMPYATTGSVPVKIASVNQGNKTSDAALVLECNYMSPELASLRNETVKIDIKTYRGIRVSKKSLHDDTVVKTIENEDGTTTSEEKKVQGVYVVYGNELIFKQVSILYAGEDFVLCDPQPEEGVLFNGTTVELYDKIVTEGEDLYAGKIVKQ</sequence>
<dbReference type="AlphaFoldDB" id="A0A9D1CU41"/>
<name>A0A9D1CU41_9FIRM</name>
<evidence type="ECO:0000256" key="2">
    <source>
        <dbReference type="SAM" id="Phobius"/>
    </source>
</evidence>
<keyword evidence="2" id="KW-0812">Transmembrane</keyword>
<keyword evidence="2" id="KW-0472">Membrane</keyword>
<keyword evidence="2" id="KW-1133">Transmembrane helix</keyword>
<organism evidence="4 5">
    <name type="scientific">Candidatus Scatavimonas merdigallinarum</name>
    <dbReference type="NCBI Taxonomy" id="2840914"/>
    <lineage>
        <taxon>Bacteria</taxon>
        <taxon>Bacillati</taxon>
        <taxon>Bacillota</taxon>
        <taxon>Clostridia</taxon>
        <taxon>Eubacteriales</taxon>
        <taxon>Oscillospiraceae</taxon>
        <taxon>Oscillospiraceae incertae sedis</taxon>
        <taxon>Candidatus Scatavimonas</taxon>
    </lineage>
</organism>
<proteinExistence type="predicted"/>
<feature type="domain" description="RND related alpha-helical hairpin" evidence="3">
    <location>
        <begin position="101"/>
        <end position="198"/>
    </location>
</feature>
<feature type="coiled-coil region" evidence="1">
    <location>
        <begin position="101"/>
        <end position="128"/>
    </location>
</feature>
<accession>A0A9D1CU41</accession>
<reference evidence="4" key="1">
    <citation type="submission" date="2020-10" db="EMBL/GenBank/DDBJ databases">
        <authorList>
            <person name="Gilroy R."/>
        </authorList>
    </citation>
    <scope>NUCLEOTIDE SEQUENCE</scope>
    <source>
        <strain evidence="4">ChiSjej1B19-3389</strain>
    </source>
</reference>
<evidence type="ECO:0000313" key="4">
    <source>
        <dbReference type="EMBL" id="HIQ79714.1"/>
    </source>
</evidence>
<protein>
    <recommendedName>
        <fullName evidence="3">RND related alpha-helical hairpin domain-containing protein</fullName>
    </recommendedName>
</protein>
<reference evidence="4" key="2">
    <citation type="journal article" date="2021" name="PeerJ">
        <title>Extensive microbial diversity within the chicken gut microbiome revealed by metagenomics and culture.</title>
        <authorList>
            <person name="Gilroy R."/>
            <person name="Ravi A."/>
            <person name="Getino M."/>
            <person name="Pursley I."/>
            <person name="Horton D.L."/>
            <person name="Alikhan N.F."/>
            <person name="Baker D."/>
            <person name="Gharbi K."/>
            <person name="Hall N."/>
            <person name="Watson M."/>
            <person name="Adriaenssens E.M."/>
            <person name="Foster-Nyarko E."/>
            <person name="Jarju S."/>
            <person name="Secka A."/>
            <person name="Antonio M."/>
            <person name="Oren A."/>
            <person name="Chaudhuri R.R."/>
            <person name="La Ragione R."/>
            <person name="Hildebrand F."/>
            <person name="Pallen M.J."/>
        </authorList>
    </citation>
    <scope>NUCLEOTIDE SEQUENCE</scope>
    <source>
        <strain evidence="4">ChiSjej1B19-3389</strain>
    </source>
</reference>